<feature type="transmembrane region" description="Helical" evidence="2">
    <location>
        <begin position="315"/>
        <end position="335"/>
    </location>
</feature>
<keyword evidence="2" id="KW-1133">Transmembrane helix</keyword>
<dbReference type="GO" id="GO:0140359">
    <property type="term" value="F:ABC-type transporter activity"/>
    <property type="evidence" value="ECO:0007669"/>
    <property type="project" value="InterPro"/>
</dbReference>
<gene>
    <name evidence="3" type="ORF">Asera_35130</name>
</gene>
<name>A0A810L3C6_9ACTN</name>
<evidence type="ECO:0000256" key="2">
    <source>
        <dbReference type="SAM" id="Phobius"/>
    </source>
</evidence>
<keyword evidence="4" id="KW-1185">Reference proteome</keyword>
<dbReference type="Pfam" id="PF12679">
    <property type="entry name" value="ABC2_membrane_2"/>
    <property type="match status" value="1"/>
</dbReference>
<evidence type="ECO:0000313" key="4">
    <source>
        <dbReference type="Proteomes" id="UP000680750"/>
    </source>
</evidence>
<dbReference type="EMBL" id="AP023354">
    <property type="protein sequence ID" value="BCJ29405.1"/>
    <property type="molecule type" value="Genomic_DNA"/>
</dbReference>
<feature type="transmembrane region" description="Helical" evidence="2">
    <location>
        <begin position="356"/>
        <end position="382"/>
    </location>
</feature>
<feature type="transmembrane region" description="Helical" evidence="2">
    <location>
        <begin position="402"/>
        <end position="426"/>
    </location>
</feature>
<sequence>MSARAEQESRAAGPAGRDGAGGTAAGRDRVRRPGFGRLVWAEWTKLRSVPAWLVGLAVAALLTAAIGLLICGASVCSRQDAHGREVACTATIGPDGRNVTDRFYFVHRPMTGDGSLTVRLTALDATLPWAKAGIMVKNGVRPGAGYAAVLVTPGHGARLQYDFEHDVAGPPGAVSPGRPRWLRLTRAGDGVTGSVSPDGHHWTTVGTARLAGLPRTAQVGVFAATPLDLGRTDSMTQSTVHPEPTVATATFDRVRATGGAAGASWTGTRIGDSGPLRTAAGGYHDTGGTLRVRGSGDIAPAVSSIASITPIERTLLGTFAGLVAIAVVASSSIGAEYRRGTIRLTLLASPRRGRVLAAKAVVVGGVVFVVGLATSLAAVALGTRLLRANGNVVAAVPAATEARVVVGTAALLAVAAVLALAVAAIVRHAVGAIVAVLAGLVLPYLLAAVLPVLPAPAAEWLLRVSPAAGFAVQQTMLAYPQVDTSYTPFDGYYPLAPWLGFAVLCGWTVVALTAAGLLLRRRDA</sequence>
<evidence type="ECO:0008006" key="5">
    <source>
        <dbReference type="Google" id="ProtNLM"/>
    </source>
</evidence>
<dbReference type="KEGG" id="aser:Asera_35130"/>
<feature type="transmembrane region" description="Helical" evidence="2">
    <location>
        <begin position="433"/>
        <end position="453"/>
    </location>
</feature>
<keyword evidence="2" id="KW-0472">Membrane</keyword>
<dbReference type="OrthoDB" id="185815at2"/>
<feature type="transmembrane region" description="Helical" evidence="2">
    <location>
        <begin position="51"/>
        <end position="70"/>
    </location>
</feature>
<dbReference type="PANTHER" id="PTHR37305">
    <property type="entry name" value="INTEGRAL MEMBRANE PROTEIN-RELATED"/>
    <property type="match status" value="1"/>
</dbReference>
<keyword evidence="2" id="KW-0812">Transmembrane</keyword>
<evidence type="ECO:0000313" key="3">
    <source>
        <dbReference type="EMBL" id="BCJ29405.1"/>
    </source>
</evidence>
<dbReference type="RefSeq" id="WP_084132342.1">
    <property type="nucleotide sequence ID" value="NZ_AP023354.1"/>
</dbReference>
<dbReference type="PANTHER" id="PTHR37305:SF1">
    <property type="entry name" value="MEMBRANE PROTEIN"/>
    <property type="match status" value="1"/>
</dbReference>
<protein>
    <recommendedName>
        <fullName evidence="5">ABC-type transport system involved in multi-copper enzyme maturation permease subunit</fullName>
    </recommendedName>
</protein>
<organism evidence="3 4">
    <name type="scientific">Actinocatenispora sera</name>
    <dbReference type="NCBI Taxonomy" id="390989"/>
    <lineage>
        <taxon>Bacteria</taxon>
        <taxon>Bacillati</taxon>
        <taxon>Actinomycetota</taxon>
        <taxon>Actinomycetes</taxon>
        <taxon>Micromonosporales</taxon>
        <taxon>Micromonosporaceae</taxon>
        <taxon>Actinocatenispora</taxon>
    </lineage>
</organism>
<feature type="region of interest" description="Disordered" evidence="1">
    <location>
        <begin position="1"/>
        <end position="28"/>
    </location>
</feature>
<dbReference type="Gene3D" id="2.60.120.200">
    <property type="match status" value="1"/>
</dbReference>
<dbReference type="Proteomes" id="UP000680750">
    <property type="component" value="Chromosome"/>
</dbReference>
<feature type="transmembrane region" description="Helical" evidence="2">
    <location>
        <begin position="495"/>
        <end position="519"/>
    </location>
</feature>
<dbReference type="AlphaFoldDB" id="A0A810L3C6"/>
<evidence type="ECO:0000256" key="1">
    <source>
        <dbReference type="SAM" id="MobiDB-lite"/>
    </source>
</evidence>
<proteinExistence type="predicted"/>
<dbReference type="GO" id="GO:0005886">
    <property type="term" value="C:plasma membrane"/>
    <property type="evidence" value="ECO:0007669"/>
    <property type="project" value="UniProtKB-SubCell"/>
</dbReference>
<accession>A0A810L3C6</accession>
<reference evidence="3" key="1">
    <citation type="submission" date="2020-08" db="EMBL/GenBank/DDBJ databases">
        <title>Whole genome shotgun sequence of Actinocatenispora sera NBRC 101916.</title>
        <authorList>
            <person name="Komaki H."/>
            <person name="Tamura T."/>
        </authorList>
    </citation>
    <scope>NUCLEOTIDE SEQUENCE</scope>
    <source>
        <strain evidence="3">NBRC 101916</strain>
    </source>
</reference>